<dbReference type="PANTHER" id="PTHR24056:SF0">
    <property type="entry name" value="CYCLIN-DEPENDENT KINASE 7"/>
    <property type="match status" value="1"/>
</dbReference>
<dbReference type="GO" id="GO:0008353">
    <property type="term" value="F:RNA polymerase II CTD heptapeptide repeat kinase activity"/>
    <property type="evidence" value="ECO:0007669"/>
    <property type="project" value="UniProtKB-EC"/>
</dbReference>
<keyword evidence="5" id="KW-0418">Kinase</keyword>
<evidence type="ECO:0000256" key="3">
    <source>
        <dbReference type="ARBA" id="ARBA00022679"/>
    </source>
</evidence>
<evidence type="ECO:0000256" key="2">
    <source>
        <dbReference type="ARBA" id="ARBA00022527"/>
    </source>
</evidence>
<dbReference type="AlphaFoldDB" id="A0A6B2LAK9"/>
<keyword evidence="2" id="KW-0723">Serine/threonine-protein kinase</keyword>
<keyword evidence="3" id="KW-0808">Transferase</keyword>
<dbReference type="PROSITE" id="PS00109">
    <property type="entry name" value="PROTEIN_KINASE_TYR"/>
    <property type="match status" value="1"/>
</dbReference>
<dbReference type="GO" id="GO:0005737">
    <property type="term" value="C:cytoplasm"/>
    <property type="evidence" value="ECO:0007669"/>
    <property type="project" value="TreeGrafter"/>
</dbReference>
<dbReference type="Gene3D" id="1.10.510.10">
    <property type="entry name" value="Transferase(Phosphotransferase) domain 1"/>
    <property type="match status" value="1"/>
</dbReference>
<dbReference type="GO" id="GO:0045944">
    <property type="term" value="P:positive regulation of transcription by RNA polymerase II"/>
    <property type="evidence" value="ECO:0007669"/>
    <property type="project" value="TreeGrafter"/>
</dbReference>
<keyword evidence="6" id="KW-0067">ATP-binding</keyword>
<dbReference type="Pfam" id="PF00069">
    <property type="entry name" value="Pkinase"/>
    <property type="match status" value="1"/>
</dbReference>
<dbReference type="InterPro" id="IPR008266">
    <property type="entry name" value="Tyr_kinase_AS"/>
</dbReference>
<dbReference type="EC" id="2.7.11.23" evidence="1"/>
<feature type="domain" description="Protein kinase" evidence="7">
    <location>
        <begin position="1"/>
        <end position="273"/>
    </location>
</feature>
<evidence type="ECO:0000259" key="7">
    <source>
        <dbReference type="PROSITE" id="PS50011"/>
    </source>
</evidence>
<sequence length="308" mass="34840">MGRGAFGIVYEGITVTKSKVAMKKVRSRVVGIEFSFIREIKLLQELKHEHVVYLVDIFIETKPEKSLWIVYEFMETDLQKIINDRLIQISTADCKTYLHMLLKGVAYLHSNWILHRDLCPGNLLISSEGILKIGDFGLAKKSAQEDQRLTPEVVTRWYRAPELLMGARYYGKAIDMWSVGCIFAELMLRVPYFGGSDELDQLKRIFAALGTPQNWKGMELLPGFIAFKPFEGTPFQRIFPSAGEDAIELIAGFLKIDPNLRISALDALQKKYFSNTPAMTPPAKLQRKSISIAQPLPPEQTVSSPKKA</sequence>
<dbReference type="PROSITE" id="PS50011">
    <property type="entry name" value="PROTEIN_KINASE_DOM"/>
    <property type="match status" value="1"/>
</dbReference>
<dbReference type="GO" id="GO:0005524">
    <property type="term" value="F:ATP binding"/>
    <property type="evidence" value="ECO:0007669"/>
    <property type="project" value="UniProtKB-KW"/>
</dbReference>
<reference evidence="8" key="1">
    <citation type="journal article" date="2020" name="J. Eukaryot. Microbiol.">
        <title>De novo Sequencing, Assembly and Annotation of the Transcriptome for the Free-Living Testate Amoeba Arcella intermedia.</title>
        <authorList>
            <person name="Ribeiro G.M."/>
            <person name="Porfirio-Sousa A.L."/>
            <person name="Maurer-Alcala X.X."/>
            <person name="Katz L.A."/>
            <person name="Lahr D.J.G."/>
        </authorList>
    </citation>
    <scope>NUCLEOTIDE SEQUENCE</scope>
</reference>
<evidence type="ECO:0000256" key="6">
    <source>
        <dbReference type="ARBA" id="ARBA00022840"/>
    </source>
</evidence>
<dbReference type="InterPro" id="IPR050108">
    <property type="entry name" value="CDK"/>
</dbReference>
<protein>
    <recommendedName>
        <fullName evidence="1">[RNA-polymerase]-subunit kinase</fullName>
        <ecNumber evidence="1">2.7.11.23</ecNumber>
    </recommendedName>
</protein>
<dbReference type="Gene3D" id="3.30.200.20">
    <property type="entry name" value="Phosphorylase Kinase, domain 1"/>
    <property type="match status" value="1"/>
</dbReference>
<dbReference type="EMBL" id="GIBP01005045">
    <property type="protein sequence ID" value="NDV34014.1"/>
    <property type="molecule type" value="Transcribed_RNA"/>
</dbReference>
<keyword evidence="4" id="KW-0547">Nucleotide-binding</keyword>
<evidence type="ECO:0000256" key="1">
    <source>
        <dbReference type="ARBA" id="ARBA00012409"/>
    </source>
</evidence>
<dbReference type="SUPFAM" id="SSF56112">
    <property type="entry name" value="Protein kinase-like (PK-like)"/>
    <property type="match status" value="1"/>
</dbReference>
<dbReference type="FunFam" id="1.10.510.10:FF:000624">
    <property type="entry name" value="Mitogen-activated protein kinase"/>
    <property type="match status" value="1"/>
</dbReference>
<proteinExistence type="predicted"/>
<evidence type="ECO:0000256" key="5">
    <source>
        <dbReference type="ARBA" id="ARBA00022777"/>
    </source>
</evidence>
<dbReference type="GO" id="GO:0004693">
    <property type="term" value="F:cyclin-dependent protein serine/threonine kinase activity"/>
    <property type="evidence" value="ECO:0007669"/>
    <property type="project" value="TreeGrafter"/>
</dbReference>
<dbReference type="GO" id="GO:0070985">
    <property type="term" value="C:transcription factor TFIIK complex"/>
    <property type="evidence" value="ECO:0007669"/>
    <property type="project" value="TreeGrafter"/>
</dbReference>
<name>A0A6B2LAK9_9EUKA</name>
<evidence type="ECO:0000313" key="8">
    <source>
        <dbReference type="EMBL" id="NDV34014.1"/>
    </source>
</evidence>
<organism evidence="8">
    <name type="scientific">Arcella intermedia</name>
    <dbReference type="NCBI Taxonomy" id="1963864"/>
    <lineage>
        <taxon>Eukaryota</taxon>
        <taxon>Amoebozoa</taxon>
        <taxon>Tubulinea</taxon>
        <taxon>Elardia</taxon>
        <taxon>Arcellinida</taxon>
        <taxon>Sphaerothecina</taxon>
        <taxon>Arcellidae</taxon>
        <taxon>Arcella</taxon>
    </lineage>
</organism>
<evidence type="ECO:0000256" key="4">
    <source>
        <dbReference type="ARBA" id="ARBA00022741"/>
    </source>
</evidence>
<dbReference type="PANTHER" id="PTHR24056">
    <property type="entry name" value="CELL DIVISION PROTEIN KINASE"/>
    <property type="match status" value="1"/>
</dbReference>
<accession>A0A6B2LAK9</accession>
<dbReference type="InterPro" id="IPR011009">
    <property type="entry name" value="Kinase-like_dom_sf"/>
</dbReference>
<dbReference type="InterPro" id="IPR000719">
    <property type="entry name" value="Prot_kinase_dom"/>
</dbReference>